<protein>
    <recommendedName>
        <fullName evidence="2">chitinase</fullName>
        <ecNumber evidence="2">3.2.1.14</ecNumber>
    </recommendedName>
</protein>
<keyword evidence="9" id="KW-1185">Reference proteome</keyword>
<dbReference type="Gene3D" id="3.40.5.30">
    <property type="entry name" value="(Trans)glycosidases - domain 2"/>
    <property type="match status" value="1"/>
</dbReference>
<comment type="similarity">
    <text evidence="6">Belongs to the glycosyl hydrolase 18 family.</text>
</comment>
<feature type="domain" description="GH18" evidence="7">
    <location>
        <begin position="114"/>
        <end position="420"/>
    </location>
</feature>
<dbReference type="InterPro" id="IPR041696">
    <property type="entry name" value="PKD_3"/>
</dbReference>
<proteinExistence type="inferred from homology"/>
<dbReference type="GO" id="GO:0006032">
    <property type="term" value="P:chitin catabolic process"/>
    <property type="evidence" value="ECO:0007669"/>
    <property type="project" value="TreeGrafter"/>
</dbReference>
<evidence type="ECO:0000313" key="8">
    <source>
        <dbReference type="EMBL" id="SFF22908.1"/>
    </source>
</evidence>
<dbReference type="InterPro" id="IPR011583">
    <property type="entry name" value="Chitinase_II/V-like_cat"/>
</dbReference>
<name>A0A1I2H054_9BACT</name>
<organism evidence="8 9">
    <name type="scientific">Sunxiuqinia elliptica</name>
    <dbReference type="NCBI Taxonomy" id="655355"/>
    <lineage>
        <taxon>Bacteria</taxon>
        <taxon>Pseudomonadati</taxon>
        <taxon>Bacteroidota</taxon>
        <taxon>Bacteroidia</taxon>
        <taxon>Marinilabiliales</taxon>
        <taxon>Prolixibacteraceae</taxon>
        <taxon>Sunxiuqinia</taxon>
    </lineage>
</organism>
<evidence type="ECO:0000313" key="9">
    <source>
        <dbReference type="Proteomes" id="UP000198964"/>
    </source>
</evidence>
<dbReference type="RefSeq" id="WP_093919622.1">
    <property type="nucleotide sequence ID" value="NZ_FONW01000003.1"/>
</dbReference>
<dbReference type="PROSITE" id="PS01095">
    <property type="entry name" value="GH18_1"/>
    <property type="match status" value="1"/>
</dbReference>
<sequence length="420" mass="47009">MIKNNIIALFILLVFNSGCKKDNPTKLTINEDQKEYLVRVEERIVLSPEVSSNNKELNYKWTINGHEVGSEKSFAFSPGKKDLGLTEIELTLSEAGTVKETLTYNVYALNTNKYKKIGYWPIYHANAQLPSDGQLKKLTHLVCSFLTVSADGSITNDALLKLLPGVIQKAHSHGVYVMVAIGGGGNHPFGDCIMNETSRNKLIANILSVAKTYHIDGVDIDFEAWEGGTASLTDPLKKEGLLILLKEIRAGLNENQILAMPFGTSEYYMHNYTVEMYQYLDWVGLMLYDYRGTWPESPYGQHSSLDDFKKYITIWKNEKSLPNNKLVAGIPFYGYKFAKEEVGGIAEGIAYKDIIGQEANAYSVDNVGTIFYNGQATISQKAQYVKENDLQGILIWEIMHDLDAANEKSLLKSVNDILID</sequence>
<reference evidence="8 9" key="1">
    <citation type="submission" date="2016-10" db="EMBL/GenBank/DDBJ databases">
        <authorList>
            <person name="de Groot N.N."/>
        </authorList>
    </citation>
    <scope>NUCLEOTIDE SEQUENCE [LARGE SCALE GENOMIC DNA]</scope>
    <source>
        <strain evidence="8 9">CGMCC 1.9156</strain>
    </source>
</reference>
<evidence type="ECO:0000256" key="4">
    <source>
        <dbReference type="ARBA" id="ARBA00023295"/>
    </source>
</evidence>
<evidence type="ECO:0000256" key="3">
    <source>
        <dbReference type="ARBA" id="ARBA00022801"/>
    </source>
</evidence>
<keyword evidence="3 5" id="KW-0378">Hydrolase</keyword>
<gene>
    <name evidence="8" type="ORF">SAMN05216283_103200</name>
</gene>
<dbReference type="SMART" id="SM00636">
    <property type="entry name" value="Glyco_18"/>
    <property type="match status" value="1"/>
</dbReference>
<dbReference type="InterPro" id="IPR001223">
    <property type="entry name" value="Glyco_hydro18_cat"/>
</dbReference>
<dbReference type="PANTHER" id="PTHR11177">
    <property type="entry name" value="CHITINASE"/>
    <property type="match status" value="1"/>
</dbReference>
<keyword evidence="4 5" id="KW-0326">Glycosidase</keyword>
<evidence type="ECO:0000259" key="7">
    <source>
        <dbReference type="PROSITE" id="PS51910"/>
    </source>
</evidence>
<accession>A0A1I2H054</accession>
<dbReference type="Pfam" id="PF16820">
    <property type="entry name" value="PKD_3"/>
    <property type="match status" value="1"/>
</dbReference>
<dbReference type="InterPro" id="IPR001579">
    <property type="entry name" value="Glyco_hydro_18_chit_AS"/>
</dbReference>
<dbReference type="GO" id="GO:0008843">
    <property type="term" value="F:endochitinase activity"/>
    <property type="evidence" value="ECO:0007669"/>
    <property type="project" value="UniProtKB-EC"/>
</dbReference>
<dbReference type="Proteomes" id="UP000198964">
    <property type="component" value="Unassembled WGS sequence"/>
</dbReference>
<evidence type="ECO:0000256" key="6">
    <source>
        <dbReference type="RuleBase" id="RU004453"/>
    </source>
</evidence>
<dbReference type="GO" id="GO:0005576">
    <property type="term" value="C:extracellular region"/>
    <property type="evidence" value="ECO:0007669"/>
    <property type="project" value="TreeGrafter"/>
</dbReference>
<dbReference type="GO" id="GO:0005975">
    <property type="term" value="P:carbohydrate metabolic process"/>
    <property type="evidence" value="ECO:0007669"/>
    <property type="project" value="InterPro"/>
</dbReference>
<dbReference type="PROSITE" id="PS51910">
    <property type="entry name" value="GH18_2"/>
    <property type="match status" value="1"/>
</dbReference>
<dbReference type="AlphaFoldDB" id="A0A1I2H054"/>
<dbReference type="Gene3D" id="3.20.20.80">
    <property type="entry name" value="Glycosidases"/>
    <property type="match status" value="1"/>
</dbReference>
<dbReference type="STRING" id="655355.SAMN05216283_103200"/>
<evidence type="ECO:0000256" key="5">
    <source>
        <dbReference type="RuleBase" id="RU000489"/>
    </source>
</evidence>
<dbReference type="InterPro" id="IPR017853">
    <property type="entry name" value="GH"/>
</dbReference>
<dbReference type="InterPro" id="IPR050314">
    <property type="entry name" value="Glycosyl_Hydrlase_18"/>
</dbReference>
<comment type="catalytic activity">
    <reaction evidence="1">
        <text>Random endo-hydrolysis of N-acetyl-beta-D-glucosaminide (1-&gt;4)-beta-linkages in chitin and chitodextrins.</text>
        <dbReference type="EC" id="3.2.1.14"/>
    </reaction>
</comment>
<dbReference type="SUPFAM" id="SSF51445">
    <property type="entry name" value="(Trans)glycosidases"/>
    <property type="match status" value="1"/>
</dbReference>
<dbReference type="EC" id="3.2.1.14" evidence="2"/>
<dbReference type="Pfam" id="PF00704">
    <property type="entry name" value="Glyco_hydro_18"/>
    <property type="match status" value="1"/>
</dbReference>
<dbReference type="PANTHER" id="PTHR11177:SF317">
    <property type="entry name" value="CHITINASE 12-RELATED"/>
    <property type="match status" value="1"/>
</dbReference>
<dbReference type="EMBL" id="FONW01000003">
    <property type="protein sequence ID" value="SFF22908.1"/>
    <property type="molecule type" value="Genomic_DNA"/>
</dbReference>
<dbReference type="GO" id="GO:0008061">
    <property type="term" value="F:chitin binding"/>
    <property type="evidence" value="ECO:0007669"/>
    <property type="project" value="InterPro"/>
</dbReference>
<evidence type="ECO:0000256" key="2">
    <source>
        <dbReference type="ARBA" id="ARBA00012729"/>
    </source>
</evidence>
<evidence type="ECO:0000256" key="1">
    <source>
        <dbReference type="ARBA" id="ARBA00000822"/>
    </source>
</evidence>